<feature type="domain" description="EIF3F/CSN6-like C-terminal" evidence="1">
    <location>
        <begin position="2"/>
        <end position="67"/>
    </location>
</feature>
<evidence type="ECO:0000313" key="3">
    <source>
        <dbReference type="Proteomes" id="UP000054560"/>
    </source>
</evidence>
<evidence type="ECO:0000259" key="1">
    <source>
        <dbReference type="Pfam" id="PF13012"/>
    </source>
</evidence>
<dbReference type="PANTHER" id="PTHR10540:SF7">
    <property type="entry name" value="26S PROTEASOME NON-ATPASE REGULATORY SUBUNIT 7"/>
    <property type="match status" value="1"/>
</dbReference>
<dbReference type="OrthoDB" id="10256771at2759"/>
<sequence length="77" mass="8686">YTLKVSKGDMPVNNEIVALLQNVFNLLPDLNVESLLNAFCVTTNDQMLTIYLASMIRSILALHDLINNKIANHEEEQ</sequence>
<dbReference type="EMBL" id="KQ245908">
    <property type="protein sequence ID" value="KNC73223.1"/>
    <property type="molecule type" value="Genomic_DNA"/>
</dbReference>
<reference evidence="2 3" key="1">
    <citation type="submission" date="2011-02" db="EMBL/GenBank/DDBJ databases">
        <title>The Genome Sequence of Sphaeroforma arctica JP610.</title>
        <authorList>
            <consortium name="The Broad Institute Genome Sequencing Platform"/>
            <person name="Russ C."/>
            <person name="Cuomo C."/>
            <person name="Young S.K."/>
            <person name="Zeng Q."/>
            <person name="Gargeya S."/>
            <person name="Alvarado L."/>
            <person name="Berlin A."/>
            <person name="Chapman S.B."/>
            <person name="Chen Z."/>
            <person name="Freedman E."/>
            <person name="Gellesch M."/>
            <person name="Goldberg J."/>
            <person name="Griggs A."/>
            <person name="Gujja S."/>
            <person name="Heilman E."/>
            <person name="Heiman D."/>
            <person name="Howarth C."/>
            <person name="Mehta T."/>
            <person name="Neiman D."/>
            <person name="Pearson M."/>
            <person name="Roberts A."/>
            <person name="Saif S."/>
            <person name="Shea T."/>
            <person name="Shenoy N."/>
            <person name="Sisk P."/>
            <person name="Stolte C."/>
            <person name="Sykes S."/>
            <person name="White J."/>
            <person name="Yandava C."/>
            <person name="Burger G."/>
            <person name="Gray M.W."/>
            <person name="Holland P.W.H."/>
            <person name="King N."/>
            <person name="Lang F.B.F."/>
            <person name="Roger A.J."/>
            <person name="Ruiz-Trillo I."/>
            <person name="Haas B."/>
            <person name="Nusbaum C."/>
            <person name="Birren B."/>
        </authorList>
    </citation>
    <scope>NUCLEOTIDE SEQUENCE [LARGE SCALE GENOMIC DNA]</scope>
    <source>
        <strain evidence="2 3">JP610</strain>
    </source>
</reference>
<organism evidence="2 3">
    <name type="scientific">Sphaeroforma arctica JP610</name>
    <dbReference type="NCBI Taxonomy" id="667725"/>
    <lineage>
        <taxon>Eukaryota</taxon>
        <taxon>Ichthyosporea</taxon>
        <taxon>Ichthyophonida</taxon>
        <taxon>Sphaeroforma</taxon>
    </lineage>
</organism>
<gene>
    <name evidence="2" type="ORF">SARC_14217</name>
</gene>
<feature type="non-terminal residue" evidence="2">
    <location>
        <position position="77"/>
    </location>
</feature>
<proteinExistence type="predicted"/>
<dbReference type="GeneID" id="25914721"/>
<dbReference type="AlphaFoldDB" id="A0A0L0FAV1"/>
<name>A0A0L0FAV1_9EUKA</name>
<dbReference type="RefSeq" id="XP_014147125.1">
    <property type="nucleotide sequence ID" value="XM_014291650.1"/>
</dbReference>
<dbReference type="Pfam" id="PF13012">
    <property type="entry name" value="MitMem_reg"/>
    <property type="match status" value="1"/>
</dbReference>
<dbReference type="InterPro" id="IPR024969">
    <property type="entry name" value="EIF3F/CSN6-like_C"/>
</dbReference>
<accession>A0A0L0FAV1</accession>
<feature type="non-terminal residue" evidence="2">
    <location>
        <position position="1"/>
    </location>
</feature>
<dbReference type="PANTHER" id="PTHR10540">
    <property type="entry name" value="EUKARYOTIC TRANSLATION INITIATION FACTOR 3 SUBUNIT F-RELATED"/>
    <property type="match status" value="1"/>
</dbReference>
<dbReference type="GO" id="GO:0043161">
    <property type="term" value="P:proteasome-mediated ubiquitin-dependent protein catabolic process"/>
    <property type="evidence" value="ECO:0007669"/>
    <property type="project" value="TreeGrafter"/>
</dbReference>
<dbReference type="STRING" id="667725.A0A0L0FAV1"/>
<protein>
    <recommendedName>
        <fullName evidence="1">EIF3F/CSN6-like C-terminal domain-containing protein</fullName>
    </recommendedName>
</protein>
<dbReference type="GO" id="GO:0000502">
    <property type="term" value="C:proteasome complex"/>
    <property type="evidence" value="ECO:0007669"/>
    <property type="project" value="TreeGrafter"/>
</dbReference>
<evidence type="ECO:0000313" key="2">
    <source>
        <dbReference type="EMBL" id="KNC73223.1"/>
    </source>
</evidence>
<dbReference type="Proteomes" id="UP000054560">
    <property type="component" value="Unassembled WGS sequence"/>
</dbReference>
<dbReference type="eggNOG" id="KOG1556">
    <property type="taxonomic scope" value="Eukaryota"/>
</dbReference>
<keyword evidence="3" id="KW-1185">Reference proteome</keyword>